<name>A0A1F8H2C6_9BACT</name>
<gene>
    <name evidence="1" type="ORF">A3I96_02150</name>
</gene>
<dbReference type="EMBL" id="MGKT01000006">
    <property type="protein sequence ID" value="OGN31078.1"/>
    <property type="molecule type" value="Genomic_DNA"/>
</dbReference>
<evidence type="ECO:0000313" key="1">
    <source>
        <dbReference type="EMBL" id="OGN31078.1"/>
    </source>
</evidence>
<protein>
    <submittedName>
        <fullName evidence="1">Uncharacterized protein</fullName>
    </submittedName>
</protein>
<accession>A0A1F8H2C6</accession>
<comment type="caution">
    <text evidence="1">The sequence shown here is derived from an EMBL/GenBank/DDBJ whole genome shotgun (WGS) entry which is preliminary data.</text>
</comment>
<proteinExistence type="predicted"/>
<organism evidence="1 2">
    <name type="scientific">Candidatus Yanofskybacteria bacterium RIFCSPLOWO2_02_FULL_44_18</name>
    <dbReference type="NCBI Taxonomy" id="1802705"/>
    <lineage>
        <taxon>Bacteria</taxon>
        <taxon>Candidatus Yanofskyibacteriota</taxon>
    </lineage>
</organism>
<dbReference type="Proteomes" id="UP000177111">
    <property type="component" value="Unassembled WGS sequence"/>
</dbReference>
<dbReference type="AlphaFoldDB" id="A0A1F8H2C6"/>
<sequence>MMANNRHEKLDSHIAWLQKIAKENPQIGKEVKKIIDGIEALKPFGNLTTERQRQESIVQQQLTSIARIVGENQTIARIMEDIMLPIW</sequence>
<reference evidence="1 2" key="1">
    <citation type="journal article" date="2016" name="Nat. Commun.">
        <title>Thousands of microbial genomes shed light on interconnected biogeochemical processes in an aquifer system.</title>
        <authorList>
            <person name="Anantharaman K."/>
            <person name="Brown C.T."/>
            <person name="Hug L.A."/>
            <person name="Sharon I."/>
            <person name="Castelle C.J."/>
            <person name="Probst A.J."/>
            <person name="Thomas B.C."/>
            <person name="Singh A."/>
            <person name="Wilkins M.J."/>
            <person name="Karaoz U."/>
            <person name="Brodie E.L."/>
            <person name="Williams K.H."/>
            <person name="Hubbard S.S."/>
            <person name="Banfield J.F."/>
        </authorList>
    </citation>
    <scope>NUCLEOTIDE SEQUENCE [LARGE SCALE GENOMIC DNA]</scope>
</reference>
<evidence type="ECO:0000313" key="2">
    <source>
        <dbReference type="Proteomes" id="UP000177111"/>
    </source>
</evidence>